<keyword evidence="1" id="KW-1133">Transmembrane helix</keyword>
<gene>
    <name evidence="2" type="ORF">EJA00_10280</name>
</gene>
<sequence length="70" mass="7260">MINLKTIENFNFESLSEQELMSTDGGIAITILGVTYVGAKAIAILAGGGAVLGGAAGWGAWVGYNESRRQ</sequence>
<keyword evidence="1" id="KW-0472">Membrane</keyword>
<evidence type="ECO:0000313" key="3">
    <source>
        <dbReference type="Proteomes" id="UP000273973"/>
    </source>
</evidence>
<dbReference type="RefSeq" id="WP_125184235.1">
    <property type="nucleotide sequence ID" value="NZ_RSDG01000099.1"/>
</dbReference>
<evidence type="ECO:0000256" key="1">
    <source>
        <dbReference type="SAM" id="Phobius"/>
    </source>
</evidence>
<reference evidence="2 3" key="2">
    <citation type="submission" date="2018-12" db="EMBL/GenBank/DDBJ databases">
        <title>Whole-genome sequences of fifteen clinical Streptococcus suis strains isolated from pigs between 2006 and 2018.</title>
        <authorList>
            <person name="Stevens M.J.A."/>
            <person name="Cernela N."/>
            <person name="Spoerry Serrano N."/>
            <person name="Schmitt S."/>
            <person name="Schrenzel J."/>
            <person name="Stephan R."/>
        </authorList>
    </citation>
    <scope>NUCLEOTIDE SEQUENCE [LARGE SCALE GENOMIC DNA]</scope>
    <source>
        <strain evidence="2 3">SS1014</strain>
    </source>
</reference>
<reference evidence="2 3" key="1">
    <citation type="submission" date="2018-11" db="EMBL/GenBank/DDBJ databases">
        <authorList>
            <person name="Stevens M.J."/>
            <person name="Cernela N."/>
            <person name="Spoerry Serrano N."/>
            <person name="Schmitt S."/>
            <person name="Schrenzel J."/>
            <person name="Stephan R."/>
        </authorList>
    </citation>
    <scope>NUCLEOTIDE SEQUENCE [LARGE SCALE GENOMIC DNA]</scope>
    <source>
        <strain evidence="2 3">SS1014</strain>
    </source>
</reference>
<protein>
    <recommendedName>
        <fullName evidence="4">Class IIb bacteriocin, lactobin A/cerein 7B family</fullName>
    </recommendedName>
</protein>
<dbReference type="AlphaFoldDB" id="A0A426T241"/>
<dbReference type="EMBL" id="RSDG01000099">
    <property type="protein sequence ID" value="RRR43222.1"/>
    <property type="molecule type" value="Genomic_DNA"/>
</dbReference>
<name>A0A426T241_STRSU</name>
<comment type="caution">
    <text evidence="2">The sequence shown here is derived from an EMBL/GenBank/DDBJ whole genome shotgun (WGS) entry which is preliminary data.</text>
</comment>
<proteinExistence type="predicted"/>
<evidence type="ECO:0000313" key="2">
    <source>
        <dbReference type="EMBL" id="RRR43222.1"/>
    </source>
</evidence>
<keyword evidence="1" id="KW-0812">Transmembrane</keyword>
<dbReference type="Proteomes" id="UP000273973">
    <property type="component" value="Unassembled WGS sequence"/>
</dbReference>
<evidence type="ECO:0008006" key="4">
    <source>
        <dbReference type="Google" id="ProtNLM"/>
    </source>
</evidence>
<accession>A0A426T241</accession>
<organism evidence="2 3">
    <name type="scientific">Streptococcus suis</name>
    <dbReference type="NCBI Taxonomy" id="1307"/>
    <lineage>
        <taxon>Bacteria</taxon>
        <taxon>Bacillati</taxon>
        <taxon>Bacillota</taxon>
        <taxon>Bacilli</taxon>
        <taxon>Lactobacillales</taxon>
        <taxon>Streptococcaceae</taxon>
        <taxon>Streptococcus</taxon>
    </lineage>
</organism>
<feature type="transmembrane region" description="Helical" evidence="1">
    <location>
        <begin position="41"/>
        <end position="64"/>
    </location>
</feature>